<proteinExistence type="predicted"/>
<dbReference type="RefSeq" id="WP_150807263.1">
    <property type="nucleotide sequence ID" value="NZ_CABVHY010000047.1"/>
</dbReference>
<dbReference type="OrthoDB" id="7015712at2"/>
<accession>A0A5E7FUC4</accession>
<dbReference type="Proteomes" id="UP000379480">
    <property type="component" value="Unassembled WGS sequence"/>
</dbReference>
<name>A0A5E7FUC4_PSEFL</name>
<organism evidence="1 2">
    <name type="scientific">Pseudomonas fluorescens</name>
    <dbReference type="NCBI Taxonomy" id="294"/>
    <lineage>
        <taxon>Bacteria</taxon>
        <taxon>Pseudomonadati</taxon>
        <taxon>Pseudomonadota</taxon>
        <taxon>Gammaproteobacteria</taxon>
        <taxon>Pseudomonadales</taxon>
        <taxon>Pseudomonadaceae</taxon>
        <taxon>Pseudomonas</taxon>
    </lineage>
</organism>
<evidence type="ECO:0000313" key="1">
    <source>
        <dbReference type="EMBL" id="VVO42916.1"/>
    </source>
</evidence>
<sequence>MADLLPYPTISDLQDGDWIDLDKLGSQPLLTYIKYDTIALNDRLWPNWRGCSAQGEVRDFANARVDVTVEGGYTPSLGMPVHVPNDVLTFLNQGWAFYSYAVGLPGDPNTRGPESRRIFCYVGKRPVPATLLPVVQIKESHGLALDPKAIGSAGATAVMAPYRAMSVGDSVTFTWQGYSSAGVPEDEPHTEMITLKVVHLAQPLEFSVPRSQVIVIPGGYAEISYCIEYAGGLGQKSVSEQQTIRIVAPDPDSLLPEITIKDYDGGPIDPQRDGLTLQIKPLYAGIQDGDGVLMHWTGVRSASVIKSLRVDRSTLDSGVLEFYLEPKWLLANSGAKVTVSYQYARAGAGESGKPLQLEVSRPLNLPPPLVEGATGEGEGNGYLRAETTGAYVNVPESATVGPNDMLKMHWEGHPNGGRHVASPIGGTGKRFFIPGTAIAANMSEGEDKRFPVFYSVTPQGGVAKPSRHFNLRILPQPSTVYPDVQCKEAQGTRTVSLRRVDALGANLYIGEGRFPAWPFMAEGQPLTIEATGVPVTGSGRVTVRNAVPVTAAEFTNKKIDAKLIRAFLLSLKRNEQFTLKAKVSFDGGETYTPFDDASFTLTD</sequence>
<gene>
    <name evidence="1" type="ORF">PS723_06086</name>
</gene>
<protein>
    <submittedName>
        <fullName evidence="1">Uncharacterized protein</fullName>
    </submittedName>
</protein>
<dbReference type="AlphaFoldDB" id="A0A5E7FUC4"/>
<reference evidence="1 2" key="1">
    <citation type="submission" date="2019-09" db="EMBL/GenBank/DDBJ databases">
        <authorList>
            <person name="Chandra G."/>
            <person name="Truman W A."/>
        </authorList>
    </citation>
    <scope>NUCLEOTIDE SEQUENCE [LARGE SCALE GENOMIC DNA]</scope>
    <source>
        <strain evidence="1">PS723</strain>
    </source>
</reference>
<evidence type="ECO:0000313" key="2">
    <source>
        <dbReference type="Proteomes" id="UP000379480"/>
    </source>
</evidence>
<dbReference type="EMBL" id="CABVHY010000047">
    <property type="protein sequence ID" value="VVO42916.1"/>
    <property type="molecule type" value="Genomic_DNA"/>
</dbReference>